<organism evidence="2 3">
    <name type="scientific">Ideonella paludis</name>
    <dbReference type="NCBI Taxonomy" id="1233411"/>
    <lineage>
        <taxon>Bacteria</taxon>
        <taxon>Pseudomonadati</taxon>
        <taxon>Pseudomonadota</taxon>
        <taxon>Betaproteobacteria</taxon>
        <taxon>Burkholderiales</taxon>
        <taxon>Sphaerotilaceae</taxon>
        <taxon>Ideonella</taxon>
    </lineage>
</organism>
<protein>
    <submittedName>
        <fullName evidence="2">ATP-binding protein</fullName>
    </submittedName>
</protein>
<dbReference type="PANTHER" id="PTHR40396:SF1">
    <property type="entry name" value="ATPASE AAA-TYPE CORE DOMAIN-CONTAINING PROTEIN"/>
    <property type="match status" value="1"/>
</dbReference>
<comment type="caution">
    <text evidence="2">The sequence shown here is derived from an EMBL/GenBank/DDBJ whole genome shotgun (WGS) entry which is preliminary data.</text>
</comment>
<dbReference type="PANTHER" id="PTHR40396">
    <property type="entry name" value="ATPASE-LIKE PROTEIN"/>
    <property type="match status" value="1"/>
</dbReference>
<evidence type="ECO:0000313" key="2">
    <source>
        <dbReference type="EMBL" id="MBQ0937567.1"/>
    </source>
</evidence>
<sequence length="393" mass="44094">MLHRYAFSNFQSFRDRTEVDLSLNGKVPPVAWEAVSAGGHRLSTVAAVIGANGSGKTALIKPVAFLVWFLQNSFLAQADAPIPFTPHFSAPDEPTEFEVEAEGLDGQMWRYVLRLTRQRVLNEALYQQKVKGFSYVFVRDWDEASQSYRIKQQDFDMAPSEARKVRPNASLIATAAQYGVAQAQKFTKIHLQTNVVATGRMPQDLTAAARHFALNQAQQSQMVALLKAWDLGLSDVQVRQQTVQRPDEEPQTVWLPFGLHTDRQGRTRELSLFQESSGTQSAFVLLSRLLPVLSMGGIVVIDEFENDLHPHMLEPILDLFASPHTNPHRAQIMFTCHAMEVLNVLHKSQVFLVEKDESCESSAWRMDSIQGIRTDDNFYAKYMAGAYGAVPAL</sequence>
<gene>
    <name evidence="2" type="ORF">KAK11_19740</name>
</gene>
<evidence type="ECO:0000259" key="1">
    <source>
        <dbReference type="Pfam" id="PF13304"/>
    </source>
</evidence>
<dbReference type="InterPro" id="IPR003959">
    <property type="entry name" value="ATPase_AAA_core"/>
</dbReference>
<keyword evidence="3" id="KW-1185">Reference proteome</keyword>
<accession>A0ABS5E2G1</accession>
<proteinExistence type="predicted"/>
<dbReference type="RefSeq" id="WP_210811147.1">
    <property type="nucleotide sequence ID" value="NZ_JAGQDG010000008.1"/>
</dbReference>
<dbReference type="GO" id="GO:0005524">
    <property type="term" value="F:ATP binding"/>
    <property type="evidence" value="ECO:0007669"/>
    <property type="project" value="UniProtKB-KW"/>
</dbReference>
<dbReference type="SUPFAM" id="SSF52540">
    <property type="entry name" value="P-loop containing nucleoside triphosphate hydrolases"/>
    <property type="match status" value="1"/>
</dbReference>
<dbReference type="EMBL" id="JAGQDG010000008">
    <property type="protein sequence ID" value="MBQ0937567.1"/>
    <property type="molecule type" value="Genomic_DNA"/>
</dbReference>
<dbReference type="InterPro" id="IPR027417">
    <property type="entry name" value="P-loop_NTPase"/>
</dbReference>
<evidence type="ECO:0000313" key="3">
    <source>
        <dbReference type="Proteomes" id="UP000672097"/>
    </source>
</evidence>
<keyword evidence="2" id="KW-0547">Nucleotide-binding</keyword>
<name>A0ABS5E2G1_9BURK</name>
<feature type="domain" description="ATPase AAA-type core" evidence="1">
    <location>
        <begin position="45"/>
        <end position="342"/>
    </location>
</feature>
<keyword evidence="2" id="KW-0067">ATP-binding</keyword>
<dbReference type="Proteomes" id="UP000672097">
    <property type="component" value="Unassembled WGS sequence"/>
</dbReference>
<dbReference type="Gene3D" id="3.40.50.300">
    <property type="entry name" value="P-loop containing nucleotide triphosphate hydrolases"/>
    <property type="match status" value="1"/>
</dbReference>
<dbReference type="Pfam" id="PF13304">
    <property type="entry name" value="AAA_21"/>
    <property type="match status" value="1"/>
</dbReference>
<reference evidence="2 3" key="1">
    <citation type="submission" date="2021-04" db="EMBL/GenBank/DDBJ databases">
        <title>The genome sequence of type strain Ideonella paludis KCTC 32238.</title>
        <authorList>
            <person name="Liu Y."/>
        </authorList>
    </citation>
    <scope>NUCLEOTIDE SEQUENCE [LARGE SCALE GENOMIC DNA]</scope>
    <source>
        <strain evidence="2 3">KCTC 32238</strain>
    </source>
</reference>